<gene>
    <name evidence="1" type="ORF">LG368_11205</name>
</gene>
<name>A0A9X1LF70_9GAMM</name>
<proteinExistence type="predicted"/>
<organism evidence="1 2">
    <name type="scientific">Marinomonas algarum</name>
    <dbReference type="NCBI Taxonomy" id="2883105"/>
    <lineage>
        <taxon>Bacteria</taxon>
        <taxon>Pseudomonadati</taxon>
        <taxon>Pseudomonadota</taxon>
        <taxon>Gammaproteobacteria</taxon>
        <taxon>Oceanospirillales</taxon>
        <taxon>Oceanospirillaceae</taxon>
        <taxon>Marinomonas</taxon>
    </lineage>
</organism>
<protein>
    <submittedName>
        <fullName evidence="1">Uncharacterized protein</fullName>
    </submittedName>
</protein>
<dbReference type="AlphaFoldDB" id="A0A9X1LF70"/>
<keyword evidence="2" id="KW-1185">Reference proteome</keyword>
<evidence type="ECO:0000313" key="2">
    <source>
        <dbReference type="Proteomes" id="UP001139095"/>
    </source>
</evidence>
<accession>A0A9X1LF70</accession>
<dbReference type="Proteomes" id="UP001139095">
    <property type="component" value="Unassembled WGS sequence"/>
</dbReference>
<evidence type="ECO:0000313" key="1">
    <source>
        <dbReference type="EMBL" id="MCB5162460.1"/>
    </source>
</evidence>
<sequence length="138" mass="15878">MTTMLDYLAIPCLMTNENLSLIRVNDKATEVFGRLLEPDAFHQTPKLITRLITSDLGSFFQWIALDNEQKSPMVLEIKELNTTQKYLVSHSKHSVDDKVTFFFTFSPMSQKADSNSKAELYQQAFEYSNQSIYLVVPE</sequence>
<comment type="caution">
    <text evidence="1">The sequence shown here is derived from an EMBL/GenBank/DDBJ whole genome shotgun (WGS) entry which is preliminary data.</text>
</comment>
<reference evidence="1" key="1">
    <citation type="submission" date="2021-10" db="EMBL/GenBank/DDBJ databases">
        <title>Marinomonas pontica sp. nov., isolated from the Black Sea.</title>
        <authorList>
            <person name="Zhao L.-H."/>
            <person name="Xue J.-H."/>
        </authorList>
    </citation>
    <scope>NUCLEOTIDE SEQUENCE</scope>
    <source>
        <strain evidence="1">E8</strain>
    </source>
</reference>
<dbReference type="EMBL" id="JAJATW010000016">
    <property type="protein sequence ID" value="MCB5162460.1"/>
    <property type="molecule type" value="Genomic_DNA"/>
</dbReference>
<dbReference type="RefSeq" id="WP_226754811.1">
    <property type="nucleotide sequence ID" value="NZ_JAJATW010000016.1"/>
</dbReference>